<feature type="domain" description="PhnB-like" evidence="1">
    <location>
        <begin position="8"/>
        <end position="132"/>
    </location>
</feature>
<keyword evidence="3" id="KW-1185">Reference proteome</keyword>
<evidence type="ECO:0000313" key="2">
    <source>
        <dbReference type="EMBL" id="GEN79543.1"/>
    </source>
</evidence>
<evidence type="ECO:0000313" key="3">
    <source>
        <dbReference type="Proteomes" id="UP000321484"/>
    </source>
</evidence>
<evidence type="ECO:0000259" key="1">
    <source>
        <dbReference type="Pfam" id="PF06983"/>
    </source>
</evidence>
<gene>
    <name evidence="2" type="ORF">AFE02nite_12770</name>
</gene>
<dbReference type="OrthoDB" id="9795306at2"/>
<name>A0A511YWF5_9CELL</name>
<reference evidence="2 3" key="1">
    <citation type="submission" date="2019-07" db="EMBL/GenBank/DDBJ databases">
        <title>Whole genome shotgun sequence of Actinotalea fermentans NBRC 105374.</title>
        <authorList>
            <person name="Hosoyama A."/>
            <person name="Uohara A."/>
            <person name="Ohji S."/>
            <person name="Ichikawa N."/>
        </authorList>
    </citation>
    <scope>NUCLEOTIDE SEQUENCE [LARGE SCALE GENOMIC DNA]</scope>
    <source>
        <strain evidence="2 3">NBRC 105374</strain>
    </source>
</reference>
<organism evidence="2 3">
    <name type="scientific">Actinotalea fermentans</name>
    <dbReference type="NCBI Taxonomy" id="43671"/>
    <lineage>
        <taxon>Bacteria</taxon>
        <taxon>Bacillati</taxon>
        <taxon>Actinomycetota</taxon>
        <taxon>Actinomycetes</taxon>
        <taxon>Micrococcales</taxon>
        <taxon>Cellulomonadaceae</taxon>
        <taxon>Actinotalea</taxon>
    </lineage>
</organism>
<dbReference type="Proteomes" id="UP000321484">
    <property type="component" value="Unassembled WGS sequence"/>
</dbReference>
<dbReference type="Gene3D" id="3.10.180.10">
    <property type="entry name" value="2,3-Dihydroxybiphenyl 1,2-Dioxygenase, domain 1"/>
    <property type="match status" value="1"/>
</dbReference>
<dbReference type="SUPFAM" id="SSF54593">
    <property type="entry name" value="Glyoxalase/Bleomycin resistance protein/Dihydroxybiphenyl dioxygenase"/>
    <property type="match status" value="1"/>
</dbReference>
<dbReference type="AlphaFoldDB" id="A0A511YWF5"/>
<proteinExistence type="predicted"/>
<dbReference type="InterPro" id="IPR029068">
    <property type="entry name" value="Glyas_Bleomycin-R_OHBP_Dase"/>
</dbReference>
<comment type="caution">
    <text evidence="2">The sequence shown here is derived from an EMBL/GenBank/DDBJ whole genome shotgun (WGS) entry which is preliminary data.</text>
</comment>
<dbReference type="CDD" id="cd06588">
    <property type="entry name" value="PhnB_like"/>
    <property type="match status" value="1"/>
</dbReference>
<dbReference type="PANTHER" id="PTHR33990">
    <property type="entry name" value="PROTEIN YJDN-RELATED"/>
    <property type="match status" value="1"/>
</dbReference>
<dbReference type="PANTHER" id="PTHR33990:SF1">
    <property type="entry name" value="PROTEIN YJDN"/>
    <property type="match status" value="1"/>
</dbReference>
<sequence length="140" mass="14911">MTARLNAYLGFIDTAREAMEFYASVFGGEPTFRTFAEFGMGDPAEGAKIMHSELETPSGFVLMCSDAPAGMAGPTGSSISLCLNSGPEDDAELRGYWDRLSDGGTVEEPLVTAPWGDTFGMCTDRFGTRWMVSIGTGQPG</sequence>
<accession>A0A511YWF5</accession>
<dbReference type="RefSeq" id="WP_034247725.1">
    <property type="nucleotide sequence ID" value="NZ_BJYK01000002.1"/>
</dbReference>
<dbReference type="InterPro" id="IPR028973">
    <property type="entry name" value="PhnB-like"/>
</dbReference>
<dbReference type="EMBL" id="BJYK01000002">
    <property type="protein sequence ID" value="GEN79543.1"/>
    <property type="molecule type" value="Genomic_DNA"/>
</dbReference>
<protein>
    <submittedName>
        <fullName evidence="2">VOC family protein</fullName>
    </submittedName>
</protein>
<dbReference type="Pfam" id="PF06983">
    <property type="entry name" value="3-dmu-9_3-mt"/>
    <property type="match status" value="1"/>
</dbReference>